<evidence type="ECO:0000313" key="1">
    <source>
        <dbReference type="EMBL" id="KAK4041411.1"/>
    </source>
</evidence>
<evidence type="ECO:0000313" key="2">
    <source>
        <dbReference type="Proteomes" id="UP001303115"/>
    </source>
</evidence>
<accession>A0AAN6PIC2</accession>
<comment type="caution">
    <text evidence="1">The sequence shown here is derived from an EMBL/GenBank/DDBJ whole genome shotgun (WGS) entry which is preliminary data.</text>
</comment>
<organism evidence="1 2">
    <name type="scientific">Parachaetomium inaequale</name>
    <dbReference type="NCBI Taxonomy" id="2588326"/>
    <lineage>
        <taxon>Eukaryota</taxon>
        <taxon>Fungi</taxon>
        <taxon>Dikarya</taxon>
        <taxon>Ascomycota</taxon>
        <taxon>Pezizomycotina</taxon>
        <taxon>Sordariomycetes</taxon>
        <taxon>Sordariomycetidae</taxon>
        <taxon>Sordariales</taxon>
        <taxon>Chaetomiaceae</taxon>
        <taxon>Parachaetomium</taxon>
    </lineage>
</organism>
<gene>
    <name evidence="1" type="ORF">C8A01DRAFT_34493</name>
</gene>
<reference evidence="2" key="1">
    <citation type="journal article" date="2023" name="Mol. Phylogenet. Evol.">
        <title>Genome-scale phylogeny and comparative genomics of the fungal order Sordariales.</title>
        <authorList>
            <person name="Hensen N."/>
            <person name="Bonometti L."/>
            <person name="Westerberg I."/>
            <person name="Brannstrom I.O."/>
            <person name="Guillou S."/>
            <person name="Cros-Aarteil S."/>
            <person name="Calhoun S."/>
            <person name="Haridas S."/>
            <person name="Kuo A."/>
            <person name="Mondo S."/>
            <person name="Pangilinan J."/>
            <person name="Riley R."/>
            <person name="LaButti K."/>
            <person name="Andreopoulos B."/>
            <person name="Lipzen A."/>
            <person name="Chen C."/>
            <person name="Yan M."/>
            <person name="Daum C."/>
            <person name="Ng V."/>
            <person name="Clum A."/>
            <person name="Steindorff A."/>
            <person name="Ohm R.A."/>
            <person name="Martin F."/>
            <person name="Silar P."/>
            <person name="Natvig D.O."/>
            <person name="Lalanne C."/>
            <person name="Gautier V."/>
            <person name="Ament-Velasquez S.L."/>
            <person name="Kruys A."/>
            <person name="Hutchinson M.I."/>
            <person name="Powell A.J."/>
            <person name="Barry K."/>
            <person name="Miller A.N."/>
            <person name="Grigoriev I.V."/>
            <person name="Debuchy R."/>
            <person name="Gladieux P."/>
            <person name="Hiltunen Thoren M."/>
            <person name="Johannesson H."/>
        </authorList>
    </citation>
    <scope>NUCLEOTIDE SEQUENCE [LARGE SCALE GENOMIC DNA]</scope>
    <source>
        <strain evidence="2">CBS 284.82</strain>
    </source>
</reference>
<dbReference type="AlphaFoldDB" id="A0AAN6PIC2"/>
<dbReference type="EMBL" id="MU854357">
    <property type="protein sequence ID" value="KAK4041411.1"/>
    <property type="molecule type" value="Genomic_DNA"/>
</dbReference>
<protein>
    <submittedName>
        <fullName evidence="1">Uncharacterized protein</fullName>
    </submittedName>
</protein>
<name>A0AAN6PIC2_9PEZI</name>
<sequence length="189" mass="20813">MSRYFVFDDEARTMLLRREHHEPAAFQLAMARIRTEARKLDGKPFGNLDSHPFNNYPLLGGPTPKYSVPRNIAGLLGIVTSGVHVNVYSKAKTGDVLVMVRETGFREMLPATNKMEPLFGGVVLNTDQSPLDAPIRMVLGDSETVLVDGEIPEAAGLAMLDFLVCHRLLGMSEEKTGALEEHLHPSLAM</sequence>
<keyword evidence="2" id="KW-1185">Reference proteome</keyword>
<proteinExistence type="predicted"/>
<dbReference type="Proteomes" id="UP001303115">
    <property type="component" value="Unassembled WGS sequence"/>
</dbReference>